<dbReference type="GO" id="GO:0008270">
    <property type="term" value="F:zinc ion binding"/>
    <property type="evidence" value="ECO:0007669"/>
    <property type="project" value="InterPro"/>
</dbReference>
<dbReference type="GO" id="GO:0000981">
    <property type="term" value="F:DNA-binding transcription factor activity, RNA polymerase II-specific"/>
    <property type="evidence" value="ECO:0007669"/>
    <property type="project" value="InterPro"/>
</dbReference>
<dbReference type="PROSITE" id="PS50048">
    <property type="entry name" value="ZN2_CY6_FUNGAL_2"/>
    <property type="match status" value="1"/>
</dbReference>
<name>A0A7C8I670_9PLEO</name>
<reference evidence="7 8" key="1">
    <citation type="submission" date="2020-01" db="EMBL/GenBank/DDBJ databases">
        <authorList>
            <consortium name="DOE Joint Genome Institute"/>
            <person name="Haridas S."/>
            <person name="Albert R."/>
            <person name="Binder M."/>
            <person name="Bloem J."/>
            <person name="Labutti K."/>
            <person name="Salamov A."/>
            <person name="Andreopoulos B."/>
            <person name="Baker S.E."/>
            <person name="Barry K."/>
            <person name="Bills G."/>
            <person name="Bluhm B.H."/>
            <person name="Cannon C."/>
            <person name="Castanera R."/>
            <person name="Culley D.E."/>
            <person name="Daum C."/>
            <person name="Ezra D."/>
            <person name="Gonzalez J.B."/>
            <person name="Henrissat B."/>
            <person name="Kuo A."/>
            <person name="Liang C."/>
            <person name="Lipzen A."/>
            <person name="Lutzoni F."/>
            <person name="Magnuson J."/>
            <person name="Mondo S."/>
            <person name="Nolan M."/>
            <person name="Ohm R."/>
            <person name="Pangilinan J."/>
            <person name="Park H.-J.H."/>
            <person name="Ramirez L."/>
            <person name="Alfaro M."/>
            <person name="Sun H."/>
            <person name="Tritt A."/>
            <person name="Yoshinaga Y."/>
            <person name="Zwiers L.-H.L."/>
            <person name="Turgeon B.G."/>
            <person name="Goodwin S.B."/>
            <person name="Spatafora J.W."/>
            <person name="Crous P.W."/>
            <person name="Grigoriev I.V."/>
        </authorList>
    </citation>
    <scope>NUCLEOTIDE SEQUENCE [LARGE SCALE GENOMIC DNA]</scope>
    <source>
        <strain evidence="7 8">CBS 611.86</strain>
    </source>
</reference>
<evidence type="ECO:0000313" key="7">
    <source>
        <dbReference type="EMBL" id="KAF2871817.1"/>
    </source>
</evidence>
<dbReference type="CDD" id="cd00067">
    <property type="entry name" value="GAL4"/>
    <property type="match status" value="1"/>
</dbReference>
<proteinExistence type="predicted"/>
<keyword evidence="4" id="KW-0804">Transcription</keyword>
<gene>
    <name evidence="7" type="ORF">BDV95DRAFT_26855</name>
</gene>
<evidence type="ECO:0000313" key="8">
    <source>
        <dbReference type="Proteomes" id="UP000481861"/>
    </source>
</evidence>
<dbReference type="PANTHER" id="PTHR47660">
    <property type="entry name" value="TRANSCRIPTION FACTOR WITH C2H2 AND ZN(2)-CYS(6) DNA BINDING DOMAIN (EUROFUNG)-RELATED-RELATED"/>
    <property type="match status" value="1"/>
</dbReference>
<dbReference type="OrthoDB" id="5355161at2759"/>
<keyword evidence="1" id="KW-0479">Metal-binding</keyword>
<dbReference type="SMART" id="SM00066">
    <property type="entry name" value="GAL4"/>
    <property type="match status" value="1"/>
</dbReference>
<dbReference type="Gene3D" id="4.10.240.10">
    <property type="entry name" value="Zn(2)-C6 fungal-type DNA-binding domain"/>
    <property type="match status" value="1"/>
</dbReference>
<dbReference type="Pfam" id="PF00172">
    <property type="entry name" value="Zn_clus"/>
    <property type="match status" value="1"/>
</dbReference>
<accession>A0A7C8I670</accession>
<evidence type="ECO:0000256" key="2">
    <source>
        <dbReference type="ARBA" id="ARBA00022833"/>
    </source>
</evidence>
<dbReference type="PROSITE" id="PS00463">
    <property type="entry name" value="ZN2_CY6_FUNGAL_1"/>
    <property type="match status" value="1"/>
</dbReference>
<feature type="domain" description="Zn(2)-C6 fungal-type" evidence="6">
    <location>
        <begin position="17"/>
        <end position="47"/>
    </location>
</feature>
<dbReference type="EMBL" id="JAADJZ010000010">
    <property type="protein sequence ID" value="KAF2871817.1"/>
    <property type="molecule type" value="Genomic_DNA"/>
</dbReference>
<evidence type="ECO:0000256" key="3">
    <source>
        <dbReference type="ARBA" id="ARBA00023015"/>
    </source>
</evidence>
<keyword evidence="3" id="KW-0805">Transcription regulation</keyword>
<keyword evidence="8" id="KW-1185">Reference proteome</keyword>
<protein>
    <recommendedName>
        <fullName evidence="6">Zn(2)-C6 fungal-type domain-containing protein</fullName>
    </recommendedName>
</protein>
<comment type="caution">
    <text evidence="7">The sequence shown here is derived from an EMBL/GenBank/DDBJ whole genome shotgun (WGS) entry which is preliminary data.</text>
</comment>
<evidence type="ECO:0000256" key="5">
    <source>
        <dbReference type="ARBA" id="ARBA00023242"/>
    </source>
</evidence>
<evidence type="ECO:0000256" key="1">
    <source>
        <dbReference type="ARBA" id="ARBA00022723"/>
    </source>
</evidence>
<sequence length="406" mass="45291">MPPDRSRTSNLQGRQRSCSQCAKGKRRCDLRQPSCMRCSRQSLLCLYPPQPCADGTPNSRTDTTAPEIISGEDDVAFELAFPEIPAQAMDLLDFDFGAGAASVQSLDNLFNGNTDHDAAQLSRINYLPSKASLPFQMSSFVRSRTEYSMERLGLAPRMMVEENATPWSHRNLYEDHIPRSIQDAHAACALYISKNDRNAIFIIRHITHRATELANSSISDVPSEVLARAHALLLYNSMLLFSGEVRYCAQVEALVPHMKAIGEALCTLVACETDPSGPLALYPSTAAESAWKSFIFRESLRRTLLAVFQSLAFCNLFLETPGSCSHDYVSGNRVTYQRALWDAETAFDFAMAWNDKYHFLIRELDFDELLRIGQADDVDVFGKMLLTGLLGTDNVKGWLHTRGGKL</sequence>
<dbReference type="Proteomes" id="UP000481861">
    <property type="component" value="Unassembled WGS sequence"/>
</dbReference>
<keyword evidence="2" id="KW-0862">Zinc</keyword>
<organism evidence="7 8">
    <name type="scientific">Massariosphaeria phaeospora</name>
    <dbReference type="NCBI Taxonomy" id="100035"/>
    <lineage>
        <taxon>Eukaryota</taxon>
        <taxon>Fungi</taxon>
        <taxon>Dikarya</taxon>
        <taxon>Ascomycota</taxon>
        <taxon>Pezizomycotina</taxon>
        <taxon>Dothideomycetes</taxon>
        <taxon>Pleosporomycetidae</taxon>
        <taxon>Pleosporales</taxon>
        <taxon>Pleosporales incertae sedis</taxon>
        <taxon>Massariosphaeria</taxon>
    </lineage>
</organism>
<keyword evidence="5" id="KW-0539">Nucleus</keyword>
<dbReference type="InterPro" id="IPR036864">
    <property type="entry name" value="Zn2-C6_fun-type_DNA-bd_sf"/>
</dbReference>
<dbReference type="PANTHER" id="PTHR47660:SF3">
    <property type="entry name" value="FINGER DOMAIN PROTEIN, PUTATIVE (AFU_ORTHOLOGUE AFUA_4G03310)-RELATED"/>
    <property type="match status" value="1"/>
</dbReference>
<dbReference type="InterPro" id="IPR001138">
    <property type="entry name" value="Zn2Cys6_DnaBD"/>
</dbReference>
<dbReference type="SUPFAM" id="SSF57701">
    <property type="entry name" value="Zn2/Cys6 DNA-binding domain"/>
    <property type="match status" value="1"/>
</dbReference>
<dbReference type="AlphaFoldDB" id="A0A7C8I670"/>
<evidence type="ECO:0000259" key="6">
    <source>
        <dbReference type="PROSITE" id="PS50048"/>
    </source>
</evidence>
<evidence type="ECO:0000256" key="4">
    <source>
        <dbReference type="ARBA" id="ARBA00023163"/>
    </source>
</evidence>